<dbReference type="STRING" id="270351.Maq22A_c09155"/>
<organism evidence="1 2">
    <name type="scientific">Methylobacterium aquaticum</name>
    <dbReference type="NCBI Taxonomy" id="270351"/>
    <lineage>
        <taxon>Bacteria</taxon>
        <taxon>Pseudomonadati</taxon>
        <taxon>Pseudomonadota</taxon>
        <taxon>Alphaproteobacteria</taxon>
        <taxon>Hyphomicrobiales</taxon>
        <taxon>Methylobacteriaceae</taxon>
        <taxon>Methylobacterium</taxon>
    </lineage>
</organism>
<dbReference type="KEGG" id="maqu:Maq22A_c09155"/>
<dbReference type="Pfam" id="PF07370">
    <property type="entry name" value="DUF1489"/>
    <property type="match status" value="1"/>
</dbReference>
<dbReference type="Proteomes" id="UP000061432">
    <property type="component" value="Chromosome"/>
</dbReference>
<proteinExistence type="predicted"/>
<reference evidence="1 2" key="1">
    <citation type="journal article" date="2015" name="Genome Announc.">
        <title>Complete Genome Sequence of Methylobacterium aquaticum Strain 22A, Isolated from Racomitrium japonicum Moss.</title>
        <authorList>
            <person name="Tani A."/>
            <person name="Ogura Y."/>
            <person name="Hayashi T."/>
            <person name="Kimbara K."/>
        </authorList>
    </citation>
    <scope>NUCLEOTIDE SEQUENCE [LARGE SCALE GENOMIC DNA]</scope>
    <source>
        <strain evidence="1 2">MA-22A</strain>
    </source>
</reference>
<dbReference type="AlphaFoldDB" id="A0A0C6FJ35"/>
<dbReference type="EMBL" id="AP014704">
    <property type="protein sequence ID" value="BAQ45129.1"/>
    <property type="molecule type" value="Genomic_DNA"/>
</dbReference>
<evidence type="ECO:0000313" key="2">
    <source>
        <dbReference type="Proteomes" id="UP000061432"/>
    </source>
</evidence>
<dbReference type="PIRSF" id="PIRSF032025">
    <property type="entry name" value="UCP032025"/>
    <property type="match status" value="1"/>
</dbReference>
<dbReference type="PATRIC" id="fig|270351.10.peg.1754"/>
<dbReference type="RefSeq" id="WP_060846515.1">
    <property type="nucleotide sequence ID" value="NZ_AP014704.1"/>
</dbReference>
<gene>
    <name evidence="1" type="ORF">Maq22A_c09155</name>
</gene>
<dbReference type="InterPro" id="IPR008320">
    <property type="entry name" value="UCP032025"/>
</dbReference>
<protein>
    <submittedName>
        <fullName evidence="1">Lysophospholipase</fullName>
    </submittedName>
</protein>
<dbReference type="OrthoDB" id="9798292at2"/>
<reference evidence="2" key="2">
    <citation type="submission" date="2015-01" db="EMBL/GenBank/DDBJ databases">
        <title>Complete genome sequence of Methylobacterium aquaticum strain 22A.</title>
        <authorList>
            <person name="Tani A."/>
            <person name="Ogura Y."/>
            <person name="Hayashi T."/>
        </authorList>
    </citation>
    <scope>NUCLEOTIDE SEQUENCE [LARGE SCALE GENOMIC DNA]</scope>
    <source>
        <strain evidence="2">MA-22A</strain>
    </source>
</reference>
<evidence type="ECO:0000313" key="1">
    <source>
        <dbReference type="EMBL" id="BAQ45129.1"/>
    </source>
</evidence>
<name>A0A0C6FJ35_9HYPH</name>
<accession>A0A0C6FJ35</accession>
<sequence>MSLNLLKLCVGCESIADLEEWIAARRAEALRQGRPPEQAHITRMVPKRGDEIVGTGSLYWVIRGLIACRQPVLAIRPFTDAEGVGRCRLVLDPAVTPVEPRPCRPFQGWRYLASADAPRDISRSAAGDLAAMPEQMRRELASLGLL</sequence>